<dbReference type="EMBL" id="LRPC01000001">
    <property type="protein sequence ID" value="KYG77789.1"/>
    <property type="molecule type" value="Genomic_DNA"/>
</dbReference>
<sequence>MKHIRITILVVLFSITPFYNSQTDSFELGQELKAQSHEWGWYELWAVTTTEFVDYSGPGNSACFAEYEITYTAYRCEYAMNKCTPTQLSVADRELIETVCIEDL</sequence>
<comment type="caution">
    <text evidence="1">The sequence shown here is derived from an EMBL/GenBank/DDBJ whole genome shotgun (WGS) entry which is preliminary data.</text>
</comment>
<dbReference type="AlphaFoldDB" id="A0A150XGG6"/>
<dbReference type="RefSeq" id="WP_068216504.1">
    <property type="nucleotide sequence ID" value="NZ_LRPC01000001.1"/>
</dbReference>
<accession>A0A150XGG6</accession>
<organism evidence="1 2">
    <name type="scientific">Roseivirga spongicola</name>
    <dbReference type="NCBI Taxonomy" id="333140"/>
    <lineage>
        <taxon>Bacteria</taxon>
        <taxon>Pseudomonadati</taxon>
        <taxon>Bacteroidota</taxon>
        <taxon>Cytophagia</taxon>
        <taxon>Cytophagales</taxon>
        <taxon>Roseivirgaceae</taxon>
        <taxon>Roseivirga</taxon>
    </lineage>
</organism>
<proteinExistence type="predicted"/>
<keyword evidence="2" id="KW-1185">Reference proteome</keyword>
<evidence type="ECO:0000313" key="1">
    <source>
        <dbReference type="EMBL" id="KYG77789.1"/>
    </source>
</evidence>
<gene>
    <name evidence="1" type="ORF">AWW68_03205</name>
</gene>
<evidence type="ECO:0000313" key="2">
    <source>
        <dbReference type="Proteomes" id="UP000075606"/>
    </source>
</evidence>
<name>A0A150XGG6_9BACT</name>
<reference evidence="1 2" key="1">
    <citation type="submission" date="2016-01" db="EMBL/GenBank/DDBJ databases">
        <title>Genome sequencing of Roseivirga spongicola UST030701-084.</title>
        <authorList>
            <person name="Selvaratnam C."/>
            <person name="Thevarajoo S."/>
            <person name="Goh K.M."/>
            <person name="Ee R."/>
            <person name="Chan K.-G."/>
            <person name="Chong C.S."/>
        </authorList>
    </citation>
    <scope>NUCLEOTIDE SEQUENCE [LARGE SCALE GENOMIC DNA]</scope>
    <source>
        <strain evidence="1 2">UST030701-084</strain>
    </source>
</reference>
<dbReference type="STRING" id="333140.AWW68_03205"/>
<dbReference type="Proteomes" id="UP000075606">
    <property type="component" value="Unassembled WGS sequence"/>
</dbReference>
<protein>
    <submittedName>
        <fullName evidence="1">Uncharacterized protein</fullName>
    </submittedName>
</protein>